<dbReference type="Gene3D" id="2.70.150.10">
    <property type="entry name" value="Calcium-transporting ATPase, cytoplasmic transduction domain A"/>
    <property type="match status" value="1"/>
</dbReference>
<feature type="active site" description="4-aspartylphosphate intermediate" evidence="4">
    <location>
        <position position="393"/>
    </location>
</feature>
<dbReference type="NCBIfam" id="TIGR01494">
    <property type="entry name" value="ATPase_P-type"/>
    <property type="match status" value="1"/>
</dbReference>
<feature type="binding site" evidence="5">
    <location>
        <position position="395"/>
    </location>
    <ligand>
        <name>ATP</name>
        <dbReference type="ChEBI" id="CHEBI:30616"/>
    </ligand>
</feature>
<dbReference type="Pfam" id="PF00122">
    <property type="entry name" value="E1-E2_ATPase"/>
    <property type="match status" value="1"/>
</dbReference>
<dbReference type="InterPro" id="IPR008250">
    <property type="entry name" value="ATPase_P-typ_transduc_dom_A_sf"/>
</dbReference>
<dbReference type="InterPro" id="IPR001757">
    <property type="entry name" value="P_typ_ATPase"/>
</dbReference>
<evidence type="ECO:0000256" key="6">
    <source>
        <dbReference type="PIRSR" id="PIRSR606539-3"/>
    </source>
</evidence>
<dbReference type="InterPro" id="IPR059000">
    <property type="entry name" value="ATPase_P-type_domA"/>
</dbReference>
<accession>A0A8S4A1S1</accession>
<dbReference type="EC" id="7.6.2.1" evidence="7"/>
<evidence type="ECO:0000259" key="9">
    <source>
        <dbReference type="Pfam" id="PF16209"/>
    </source>
</evidence>
<keyword evidence="6 7" id="KW-0460">Magnesium</keyword>
<proteinExistence type="inferred from homology"/>
<dbReference type="PANTHER" id="PTHR24092:SF175">
    <property type="entry name" value="PHOSPHOLIPID-TRANSPORTING ATPASE"/>
    <property type="match status" value="1"/>
</dbReference>
<keyword evidence="7" id="KW-1278">Translocase</keyword>
<feature type="non-terminal residue" evidence="10">
    <location>
        <position position="658"/>
    </location>
</feature>
<dbReference type="NCBIfam" id="TIGR01652">
    <property type="entry name" value="ATPase-Plipid"/>
    <property type="match status" value="1"/>
</dbReference>
<feature type="non-terminal residue" evidence="10">
    <location>
        <position position="1"/>
    </location>
</feature>
<evidence type="ECO:0000256" key="4">
    <source>
        <dbReference type="PIRSR" id="PIRSR606539-1"/>
    </source>
</evidence>
<feature type="transmembrane region" description="Helical" evidence="7">
    <location>
        <begin position="279"/>
        <end position="302"/>
    </location>
</feature>
<feature type="domain" description="P-type ATPase N-terminal" evidence="9">
    <location>
        <begin position="26"/>
        <end position="82"/>
    </location>
</feature>
<keyword evidence="6" id="KW-0479">Metal-binding</keyword>
<evidence type="ECO:0000313" key="11">
    <source>
        <dbReference type="Proteomes" id="UP000678393"/>
    </source>
</evidence>
<keyword evidence="3 7" id="KW-0472">Membrane</keyword>
<evidence type="ECO:0000256" key="3">
    <source>
        <dbReference type="ARBA" id="ARBA00023136"/>
    </source>
</evidence>
<feature type="binding site" evidence="5">
    <location>
        <position position="552"/>
    </location>
    <ligand>
        <name>ATP</name>
        <dbReference type="ChEBI" id="CHEBI:30616"/>
    </ligand>
</feature>
<comment type="catalytic activity">
    <reaction evidence="7">
        <text>ATP + H2O + phospholipidSide 1 = ADP + phosphate + phospholipidSide 2.</text>
        <dbReference type="EC" id="7.6.2.1"/>
    </reaction>
</comment>
<gene>
    <name evidence="10" type="ORF">CUNI_LOCUS20812</name>
</gene>
<evidence type="ECO:0000256" key="1">
    <source>
        <dbReference type="ARBA" id="ARBA00022692"/>
    </source>
</evidence>
<dbReference type="GO" id="GO:0005524">
    <property type="term" value="F:ATP binding"/>
    <property type="evidence" value="ECO:0007669"/>
    <property type="project" value="UniProtKB-UniRule"/>
</dbReference>
<dbReference type="OrthoDB" id="377733at2759"/>
<evidence type="ECO:0000256" key="7">
    <source>
        <dbReference type="RuleBase" id="RU362033"/>
    </source>
</evidence>
<dbReference type="PROSITE" id="PS00154">
    <property type="entry name" value="ATPASE_E1_E2"/>
    <property type="match status" value="1"/>
</dbReference>
<keyword evidence="5 7" id="KW-0067">ATP-binding</keyword>
<dbReference type="Gene3D" id="3.40.1110.10">
    <property type="entry name" value="Calcium-transporting ATPase, cytoplasmic domain N"/>
    <property type="match status" value="1"/>
</dbReference>
<reference evidence="10" key="1">
    <citation type="submission" date="2021-04" db="EMBL/GenBank/DDBJ databases">
        <authorList>
            <consortium name="Molecular Ecology Group"/>
        </authorList>
    </citation>
    <scope>NUCLEOTIDE SEQUENCE</scope>
</reference>
<dbReference type="InterPro" id="IPR018303">
    <property type="entry name" value="ATPase_P-typ_P_site"/>
</dbReference>
<comment type="caution">
    <text evidence="10">The sequence shown here is derived from an EMBL/GenBank/DDBJ whole genome shotgun (WGS) entry which is preliminary data.</text>
</comment>
<evidence type="ECO:0000259" key="8">
    <source>
        <dbReference type="Pfam" id="PF00122"/>
    </source>
</evidence>
<keyword evidence="1 7" id="KW-0812">Transmembrane</keyword>
<comment type="caution">
    <text evidence="7">Lacks conserved residue(s) required for the propagation of feature annotation.</text>
</comment>
<evidence type="ECO:0000256" key="2">
    <source>
        <dbReference type="ARBA" id="ARBA00022989"/>
    </source>
</evidence>
<dbReference type="InterPro" id="IPR032631">
    <property type="entry name" value="P-type_ATPase_N"/>
</dbReference>
<dbReference type="GO" id="GO:0140326">
    <property type="term" value="F:ATPase-coupled intramembrane lipid transporter activity"/>
    <property type="evidence" value="ECO:0007669"/>
    <property type="project" value="UniProtKB-EC"/>
</dbReference>
<feature type="transmembrane region" description="Helical" evidence="7">
    <location>
        <begin position="329"/>
        <end position="347"/>
    </location>
</feature>
<feature type="binding site" evidence="6">
    <location>
        <position position="393"/>
    </location>
    <ligand>
        <name>Mg(2+)</name>
        <dbReference type="ChEBI" id="CHEBI:18420"/>
    </ligand>
</feature>
<dbReference type="InterPro" id="IPR023299">
    <property type="entry name" value="ATPase_P-typ_cyto_dom_N"/>
</dbReference>
<dbReference type="GO" id="GO:0045332">
    <property type="term" value="P:phospholipid translocation"/>
    <property type="evidence" value="ECO:0007669"/>
    <property type="project" value="TreeGrafter"/>
</dbReference>
<organism evidence="10 11">
    <name type="scientific">Candidula unifasciata</name>
    <dbReference type="NCBI Taxonomy" id="100452"/>
    <lineage>
        <taxon>Eukaryota</taxon>
        <taxon>Metazoa</taxon>
        <taxon>Spiralia</taxon>
        <taxon>Lophotrochozoa</taxon>
        <taxon>Mollusca</taxon>
        <taxon>Gastropoda</taxon>
        <taxon>Heterobranchia</taxon>
        <taxon>Euthyneura</taxon>
        <taxon>Panpulmonata</taxon>
        <taxon>Eupulmonata</taxon>
        <taxon>Stylommatophora</taxon>
        <taxon>Helicina</taxon>
        <taxon>Helicoidea</taxon>
        <taxon>Geomitridae</taxon>
        <taxon>Candidula</taxon>
    </lineage>
</organism>
<comment type="similarity">
    <text evidence="7">Belongs to the cation transport ATPase (P-type) (TC 3.A.3) family. Type IV subfamily.</text>
</comment>
<feature type="binding site" evidence="5">
    <location>
        <position position="488"/>
    </location>
    <ligand>
        <name>ATP</name>
        <dbReference type="ChEBI" id="CHEBI:30616"/>
    </ligand>
</feature>
<sequence length="658" mass="75534">RLFSRHRRDLNRIVYIDNHVLSSDEQVRATVYPDNTVVSSKYTLLTFLPKNLFEQFRRIANFYFLSVACIQFIIDTPVTPLTSTLPLIFVISVTAVKQGYEDWLRHQADNDVNTRRAVIIRNGKQVIARAMDIKVGDIVKVQRNEEFPCDLVMLSSEDALGQCFVTTANLDGETNLKTFTCLHETRHCSTPEELGKLRARITCKPHVADLYTFQGVMEVEGEPNSKSLGPENLLLRGARLKNTEFIFGCAVFTGKDTKMALNSKSKQTKFSRVERKMNTFLVVFLVVLLLEAVLCTALKFLFETKHGVPWYVPRETSKAKVVKVIENTLAFMILFNYIIPISLYVTIEMQKFLGSLFFSSDIGMYDPTIDECAQANTSDLNEELGQVEYLFTDKTGTLTENTMMFRRCCIGSRQFEVVDETFCERLDNGTIKVTSDVQFTEEMYNFFKVLVLCHTVRVDRHLGQYGDETVWYNSTEEEYEYQASSPDEKALVEACCKYGIIYHGTSDGILRVSFHQEMKIFKLLHTLPFDPMRKRMSIIIQDENEQYYLLCKGAEVAILDRVVNGDIDRVQTLINEYAVLGLRTLAIAERKLSLEEFQEYHEKLRKAKTSLHRRDEMLAEVYNEIEQQLTLLGATAVEDKLQDQVPQTIEALRMAGIK</sequence>
<dbReference type="SUPFAM" id="SSF81660">
    <property type="entry name" value="Metal cation-transporting ATPase, ATP-binding domain N"/>
    <property type="match status" value="1"/>
</dbReference>
<dbReference type="PANTHER" id="PTHR24092">
    <property type="entry name" value="PROBABLE PHOSPHOLIPID-TRANSPORTING ATPASE"/>
    <property type="match status" value="1"/>
</dbReference>
<feature type="binding site" evidence="5">
    <location>
        <position position="393"/>
    </location>
    <ligand>
        <name>ATP</name>
        <dbReference type="ChEBI" id="CHEBI:30616"/>
    </ligand>
</feature>
<feature type="binding site" evidence="5">
    <location>
        <position position="394"/>
    </location>
    <ligand>
        <name>ATP</name>
        <dbReference type="ChEBI" id="CHEBI:30616"/>
    </ligand>
</feature>
<comment type="subcellular location">
    <subcellularLocation>
        <location evidence="7">Membrane</location>
        <topology evidence="7">Multi-pass membrane protein</topology>
    </subcellularLocation>
</comment>
<dbReference type="AlphaFoldDB" id="A0A8S4A1S1"/>
<dbReference type="GO" id="GO:0016887">
    <property type="term" value="F:ATP hydrolysis activity"/>
    <property type="evidence" value="ECO:0007669"/>
    <property type="project" value="InterPro"/>
</dbReference>
<dbReference type="SUPFAM" id="SSF81653">
    <property type="entry name" value="Calcium ATPase, transduction domain A"/>
    <property type="match status" value="1"/>
</dbReference>
<comment type="cofactor">
    <cofactor evidence="6">
        <name>Mg(2+)</name>
        <dbReference type="ChEBI" id="CHEBI:18420"/>
    </cofactor>
</comment>
<feature type="binding site" evidence="6">
    <location>
        <position position="395"/>
    </location>
    <ligand>
        <name>Mg(2+)</name>
        <dbReference type="ChEBI" id="CHEBI:18420"/>
    </ligand>
</feature>
<dbReference type="InterPro" id="IPR006539">
    <property type="entry name" value="P-type_ATPase_IV"/>
</dbReference>
<keyword evidence="5 7" id="KW-0547">Nucleotide-binding</keyword>
<protein>
    <recommendedName>
        <fullName evidence="7">Phospholipid-transporting ATPase</fullName>
        <ecNumber evidence="7">7.6.2.1</ecNumber>
    </recommendedName>
</protein>
<dbReference type="Pfam" id="PF16209">
    <property type="entry name" value="PhoLip_ATPase_N"/>
    <property type="match status" value="1"/>
</dbReference>
<feature type="domain" description="P-type ATPase A" evidence="8">
    <location>
        <begin position="114"/>
        <end position="176"/>
    </location>
</feature>
<evidence type="ECO:0000256" key="5">
    <source>
        <dbReference type="PIRSR" id="PIRSR606539-2"/>
    </source>
</evidence>
<feature type="binding site" evidence="5">
    <location>
        <position position="583"/>
    </location>
    <ligand>
        <name>ATP</name>
        <dbReference type="ChEBI" id="CHEBI:30616"/>
    </ligand>
</feature>
<keyword evidence="2 7" id="KW-1133">Transmembrane helix</keyword>
<dbReference type="GO" id="GO:0005886">
    <property type="term" value="C:plasma membrane"/>
    <property type="evidence" value="ECO:0007669"/>
    <property type="project" value="TreeGrafter"/>
</dbReference>
<feature type="binding site" evidence="5">
    <location>
        <position position="529"/>
    </location>
    <ligand>
        <name>ATP</name>
        <dbReference type="ChEBI" id="CHEBI:30616"/>
    </ligand>
</feature>
<dbReference type="Proteomes" id="UP000678393">
    <property type="component" value="Unassembled WGS sequence"/>
</dbReference>
<dbReference type="EMBL" id="CAJHNH020008112">
    <property type="protein sequence ID" value="CAG5135254.1"/>
    <property type="molecule type" value="Genomic_DNA"/>
</dbReference>
<evidence type="ECO:0000313" key="10">
    <source>
        <dbReference type="EMBL" id="CAG5135254.1"/>
    </source>
</evidence>
<dbReference type="GO" id="GO:0000287">
    <property type="term" value="F:magnesium ion binding"/>
    <property type="evidence" value="ECO:0007669"/>
    <property type="project" value="UniProtKB-UniRule"/>
</dbReference>
<dbReference type="GO" id="GO:0005783">
    <property type="term" value="C:endoplasmic reticulum"/>
    <property type="evidence" value="ECO:0007669"/>
    <property type="project" value="TreeGrafter"/>
</dbReference>
<keyword evidence="11" id="KW-1185">Reference proteome</keyword>
<dbReference type="Pfam" id="PF13246">
    <property type="entry name" value="Cation_ATPase"/>
    <property type="match status" value="1"/>
</dbReference>
<name>A0A8S4A1S1_9EUPU</name>
<dbReference type="InterPro" id="IPR023298">
    <property type="entry name" value="ATPase_P-typ_TM_dom_sf"/>
</dbReference>
<dbReference type="SUPFAM" id="SSF81665">
    <property type="entry name" value="Calcium ATPase, transmembrane domain M"/>
    <property type="match status" value="1"/>
</dbReference>